<dbReference type="Proteomes" id="UP000612362">
    <property type="component" value="Unassembled WGS sequence"/>
</dbReference>
<reference evidence="1" key="1">
    <citation type="submission" date="2020-10" db="EMBL/GenBank/DDBJ databases">
        <title>Taxonomic study of unclassified bacteria belonging to the class Ktedonobacteria.</title>
        <authorList>
            <person name="Yabe S."/>
            <person name="Wang C.M."/>
            <person name="Zheng Y."/>
            <person name="Sakai Y."/>
            <person name="Cavaletti L."/>
            <person name="Monciardini P."/>
            <person name="Donadio S."/>
        </authorList>
    </citation>
    <scope>NUCLEOTIDE SEQUENCE</scope>
    <source>
        <strain evidence="1">SOSP1-1</strain>
    </source>
</reference>
<evidence type="ECO:0000313" key="1">
    <source>
        <dbReference type="EMBL" id="GHO48835.1"/>
    </source>
</evidence>
<accession>A0A8J3MV16</accession>
<comment type="caution">
    <text evidence="1">The sequence shown here is derived from an EMBL/GenBank/DDBJ whole genome shotgun (WGS) entry which is preliminary data.</text>
</comment>
<sequence>MRGNAPVRFGGEPLEKVFFSTDKGEKEPRWRFTLQAVIPSQTRSRENPVLCQDSLVATEL</sequence>
<organism evidence="1 2">
    <name type="scientific">Ktedonospora formicarum</name>
    <dbReference type="NCBI Taxonomy" id="2778364"/>
    <lineage>
        <taxon>Bacteria</taxon>
        <taxon>Bacillati</taxon>
        <taxon>Chloroflexota</taxon>
        <taxon>Ktedonobacteria</taxon>
        <taxon>Ktedonobacterales</taxon>
        <taxon>Ktedonobacteraceae</taxon>
        <taxon>Ktedonospora</taxon>
    </lineage>
</organism>
<keyword evidence="2" id="KW-1185">Reference proteome</keyword>
<protein>
    <submittedName>
        <fullName evidence="1">Uncharacterized protein</fullName>
    </submittedName>
</protein>
<name>A0A8J3MV16_9CHLR</name>
<dbReference type="AlphaFoldDB" id="A0A8J3MV16"/>
<gene>
    <name evidence="1" type="ORF">KSX_69980</name>
</gene>
<dbReference type="EMBL" id="BNJF01000004">
    <property type="protein sequence ID" value="GHO48835.1"/>
    <property type="molecule type" value="Genomic_DNA"/>
</dbReference>
<proteinExistence type="predicted"/>
<evidence type="ECO:0000313" key="2">
    <source>
        <dbReference type="Proteomes" id="UP000612362"/>
    </source>
</evidence>